<comment type="catalytic activity">
    <reaction evidence="1">
        <text>2-phosphoglycolate + H2O = glycolate + phosphate</text>
        <dbReference type="Rhea" id="RHEA:14369"/>
        <dbReference type="ChEBI" id="CHEBI:15377"/>
        <dbReference type="ChEBI" id="CHEBI:29805"/>
        <dbReference type="ChEBI" id="CHEBI:43474"/>
        <dbReference type="ChEBI" id="CHEBI:58033"/>
        <dbReference type="EC" id="3.1.3.18"/>
    </reaction>
</comment>
<proteinExistence type="inferred from homology"/>
<dbReference type="RefSeq" id="WP_069959136.1">
    <property type="nucleotide sequence ID" value="NZ_MCGG01000067.1"/>
</dbReference>
<keyword evidence="5" id="KW-0378">Hydrolase</keyword>
<dbReference type="InterPro" id="IPR023214">
    <property type="entry name" value="HAD_sf"/>
</dbReference>
<dbReference type="STRING" id="28181.BEN30_00645"/>
<dbReference type="Gene3D" id="1.10.150.730">
    <property type="match status" value="1"/>
</dbReference>
<accession>A0A1E5Q4C6</accession>
<evidence type="ECO:0000256" key="3">
    <source>
        <dbReference type="ARBA" id="ARBA00006171"/>
    </source>
</evidence>
<dbReference type="EC" id="3.1.3.18" evidence="4"/>
<comment type="caution">
    <text evidence="5">The sequence shown here is derived from an EMBL/GenBank/DDBJ whole genome shotgun (WGS) entry which is preliminary data.</text>
</comment>
<dbReference type="GO" id="GO:0005829">
    <property type="term" value="C:cytosol"/>
    <property type="evidence" value="ECO:0007669"/>
    <property type="project" value="TreeGrafter"/>
</dbReference>
<dbReference type="PANTHER" id="PTHR43434:SF1">
    <property type="entry name" value="PHOSPHOGLYCOLATE PHOSPHATASE"/>
    <property type="match status" value="1"/>
</dbReference>
<dbReference type="PANTHER" id="PTHR43434">
    <property type="entry name" value="PHOSPHOGLYCOLATE PHOSPHATASE"/>
    <property type="match status" value="1"/>
</dbReference>
<dbReference type="InterPro" id="IPR050155">
    <property type="entry name" value="HAD-like_hydrolase_sf"/>
</dbReference>
<dbReference type="GO" id="GO:0006281">
    <property type="term" value="P:DNA repair"/>
    <property type="evidence" value="ECO:0007669"/>
    <property type="project" value="TreeGrafter"/>
</dbReference>
<comment type="pathway">
    <text evidence="2">Organic acid metabolism; glycolate biosynthesis; glycolate from 2-phosphoglycolate: step 1/1.</text>
</comment>
<dbReference type="GO" id="GO:0008967">
    <property type="term" value="F:phosphoglycolate phosphatase activity"/>
    <property type="evidence" value="ECO:0007669"/>
    <property type="project" value="UniProtKB-EC"/>
</dbReference>
<dbReference type="SUPFAM" id="SSF56784">
    <property type="entry name" value="HAD-like"/>
    <property type="match status" value="1"/>
</dbReference>
<gene>
    <name evidence="5" type="ORF">BEN30_00645</name>
</gene>
<dbReference type="EMBL" id="MCGG01000067">
    <property type="protein sequence ID" value="OEJ64634.1"/>
    <property type="molecule type" value="Genomic_DNA"/>
</dbReference>
<keyword evidence="6" id="KW-1185">Reference proteome</keyword>
<dbReference type="InterPro" id="IPR006439">
    <property type="entry name" value="HAD-SF_hydro_IA"/>
</dbReference>
<comment type="similarity">
    <text evidence="3">Belongs to the HAD-like hydrolase superfamily. CbbY/CbbZ/Gph/YieH family.</text>
</comment>
<name>A0A1E5Q4C6_9PROT</name>
<protein>
    <recommendedName>
        <fullName evidence="4">phosphoglycolate phosphatase</fullName>
        <ecNumber evidence="4">3.1.3.18</ecNumber>
    </recommendedName>
</protein>
<dbReference type="Pfam" id="PF13419">
    <property type="entry name" value="HAD_2"/>
    <property type="match status" value="1"/>
</dbReference>
<sequence>MNAPAFAHPKAIIFDWDNTLVDSWVVIQDALNTTFRQFDVPEWTFEETKTRVAKSMRDSFPEIFGDQWEAAGKAFYAHFESIHLERLTPLLGAAEMLAQLDARGIYLGVVSNKTGNLLRAEAQQLGWDRHFGQIIGAMDAPRDKPAADPVFMALDGSQVAPGADVWFVGDARVDLECALNSGCTPVLIRPEAPLPGEFEGALPALYFDAPQGLSNFVKNL</sequence>
<dbReference type="OrthoDB" id="9782449at2"/>
<reference evidence="6" key="1">
    <citation type="submission" date="2016-07" db="EMBL/GenBank/DDBJ databases">
        <authorList>
            <person name="Florea S."/>
            <person name="Webb J.S."/>
            <person name="Jaromczyk J."/>
            <person name="Schardl C.L."/>
        </authorList>
    </citation>
    <scope>NUCLEOTIDE SEQUENCE [LARGE SCALE GENOMIC DNA]</scope>
    <source>
        <strain evidence="6">MV-1</strain>
    </source>
</reference>
<evidence type="ECO:0000313" key="5">
    <source>
        <dbReference type="EMBL" id="OEJ64634.1"/>
    </source>
</evidence>
<evidence type="ECO:0000313" key="6">
    <source>
        <dbReference type="Proteomes" id="UP000095347"/>
    </source>
</evidence>
<organism evidence="5 6">
    <name type="scientific">Magnetovibrio blakemorei</name>
    <dbReference type="NCBI Taxonomy" id="28181"/>
    <lineage>
        <taxon>Bacteria</taxon>
        <taxon>Pseudomonadati</taxon>
        <taxon>Pseudomonadota</taxon>
        <taxon>Alphaproteobacteria</taxon>
        <taxon>Rhodospirillales</taxon>
        <taxon>Magnetovibrionaceae</taxon>
        <taxon>Magnetovibrio</taxon>
    </lineage>
</organism>
<dbReference type="SFLD" id="SFLDS00003">
    <property type="entry name" value="Haloacid_Dehalogenase"/>
    <property type="match status" value="1"/>
</dbReference>
<dbReference type="Gene3D" id="3.40.50.1000">
    <property type="entry name" value="HAD superfamily/HAD-like"/>
    <property type="match status" value="1"/>
</dbReference>
<evidence type="ECO:0000256" key="2">
    <source>
        <dbReference type="ARBA" id="ARBA00004818"/>
    </source>
</evidence>
<evidence type="ECO:0000256" key="1">
    <source>
        <dbReference type="ARBA" id="ARBA00000830"/>
    </source>
</evidence>
<dbReference type="InterPro" id="IPR036412">
    <property type="entry name" value="HAD-like_sf"/>
</dbReference>
<dbReference type="SFLD" id="SFLDG01129">
    <property type="entry name" value="C1.5:_HAD__Beta-PGM__Phosphata"/>
    <property type="match status" value="1"/>
</dbReference>
<dbReference type="AlphaFoldDB" id="A0A1E5Q4C6"/>
<evidence type="ECO:0000256" key="4">
    <source>
        <dbReference type="ARBA" id="ARBA00013078"/>
    </source>
</evidence>
<dbReference type="NCBIfam" id="TIGR01549">
    <property type="entry name" value="HAD-SF-IA-v1"/>
    <property type="match status" value="1"/>
</dbReference>
<dbReference type="InterPro" id="IPR041492">
    <property type="entry name" value="HAD_2"/>
</dbReference>
<dbReference type="Proteomes" id="UP000095347">
    <property type="component" value="Unassembled WGS sequence"/>
</dbReference>